<protein>
    <submittedName>
        <fullName evidence="3">Uncharacterized membrane protein</fullName>
    </submittedName>
</protein>
<proteinExistence type="predicted"/>
<dbReference type="Pfam" id="PF10097">
    <property type="entry name" value="DUF2335"/>
    <property type="match status" value="1"/>
</dbReference>
<dbReference type="InterPro" id="IPR019284">
    <property type="entry name" value="RP532"/>
</dbReference>
<evidence type="ECO:0000256" key="2">
    <source>
        <dbReference type="SAM" id="Phobius"/>
    </source>
</evidence>
<name>A0A1G5RDS1_PHOLU</name>
<evidence type="ECO:0000256" key="1">
    <source>
        <dbReference type="SAM" id="MobiDB-lite"/>
    </source>
</evidence>
<organism evidence="3 4">
    <name type="scientific">Photorhabdus luminescens</name>
    <name type="common">Xenorhabdus luminescens</name>
    <dbReference type="NCBI Taxonomy" id="29488"/>
    <lineage>
        <taxon>Bacteria</taxon>
        <taxon>Pseudomonadati</taxon>
        <taxon>Pseudomonadota</taxon>
        <taxon>Gammaproteobacteria</taxon>
        <taxon>Enterobacterales</taxon>
        <taxon>Morganellaceae</taxon>
        <taxon>Photorhabdus</taxon>
    </lineage>
</organism>
<gene>
    <name evidence="3" type="ORF">SAMN02982990_03994</name>
</gene>
<dbReference type="GeneID" id="45656107"/>
<reference evidence="4" key="1">
    <citation type="submission" date="2016-10" db="EMBL/GenBank/DDBJ databases">
        <authorList>
            <person name="Varghese N."/>
            <person name="Submissions S."/>
        </authorList>
    </citation>
    <scope>NUCLEOTIDE SEQUENCE [LARGE SCALE GENOMIC DNA]</scope>
    <source>
        <strain evidence="4">ATCC 29999</strain>
    </source>
</reference>
<dbReference type="Proteomes" id="UP000183223">
    <property type="component" value="Unassembled WGS sequence"/>
</dbReference>
<feature type="compositionally biased region" description="Basic and acidic residues" evidence="1">
    <location>
        <begin position="24"/>
        <end position="37"/>
    </location>
</feature>
<dbReference type="RefSeq" id="WP_049583107.1">
    <property type="nucleotide sequence ID" value="NZ_CAWQXX010000031.1"/>
</dbReference>
<keyword evidence="4" id="KW-1185">Reference proteome</keyword>
<feature type="region of interest" description="Disordered" evidence="1">
    <location>
        <begin position="1"/>
        <end position="37"/>
    </location>
</feature>
<feature type="transmembrane region" description="Helical" evidence="2">
    <location>
        <begin position="154"/>
        <end position="173"/>
    </location>
</feature>
<dbReference type="AlphaFoldDB" id="A0A1G5RDS1"/>
<evidence type="ECO:0000313" key="4">
    <source>
        <dbReference type="Proteomes" id="UP000183223"/>
    </source>
</evidence>
<evidence type="ECO:0000313" key="3">
    <source>
        <dbReference type="EMBL" id="SCZ72223.1"/>
    </source>
</evidence>
<dbReference type="OrthoDB" id="9182865at2"/>
<feature type="transmembrane region" description="Helical" evidence="2">
    <location>
        <begin position="131"/>
        <end position="148"/>
    </location>
</feature>
<keyword evidence="2" id="KW-1133">Transmembrane helix</keyword>
<dbReference type="EMBL" id="FMWJ01000028">
    <property type="protein sequence ID" value="SCZ72223.1"/>
    <property type="molecule type" value="Genomic_DNA"/>
</dbReference>
<keyword evidence="2" id="KW-0812">Transmembrane</keyword>
<accession>A0A1G5RDS1</accession>
<keyword evidence="2" id="KW-0472">Membrane</keyword>
<sequence>MSKNSEKPLNSLDANSDEPSLDATNKHQEDEENKEISQDKATALIEKALASDPVVLERMLDHPKLSAVIQHKISTFQGPLPPPELLKEYENTLPGAAERIFALTEKEQNHRHEIDNKVVSGGISKDKRGQWMGYSLAILFLVAVVYFAEKGNTILAGILGVVDIVSLVAVFVLGRYFKRSSDDEDNDDD</sequence>